<accession>A0A176VE79</accession>
<dbReference type="AlphaFoldDB" id="A0A176VE79"/>
<sequence>MARASALVSILSSQTMARNCLFSSHVSVFSTPVSHSPQQYLQKHFQLRRGKKLARDLVPLQRGEIECLGAFPVRPRRVSTRSSAIGGERNVCEVSGQGCGSRMGNSSNDAMMTSGIRIGTRRAGSDLKTYATGTLIPARGFVPQLRFGKNFLLNPKAGISGGGIVAEPSSKRKGSKKDAPPDVKLTQLRELMDKNGIDAYIVPSEDAHQSEFIADCFMRRAFISGFTGSAGSVIISKDRASLWTDGRYFLQAENQLGPHWTLMRAGTAGVPSMSEWCRDNLPEGSVVGVDPYLFTSDAFEELKRTLAEKNHSISLLYDCNLVDQVWGSARPNPPSAPLRVHDIKYAGVDVSTKLANLRKELVSVGATVIVVTMLDEIAWLLNLRGSDVPCSPVTYAYVVVELETATLFVDESKVTHDVAQQLAQASVTVKPYESLVPEIRKLALEGSKLWLDASRVSVAIKNAFNDACLQYYSNLGSLEASKRELKEANGPASLHRSSPISLSKALKNDAELEGMKNAHLRDAAALTEFWSWLEHKIVVEKQSLSEVEVTERLYDFRAKQSGFLDVSFETISGSGPNGAIVHYRAEAGTCAQVDEHNLFLLDSGAQYVDGTTDITRTVHFGVPTPREKECFTRVLQGHIAVDQAVFPEYTPGFVLDVLARNSLWKIGLDYRHGTGHGVGAALNVHEGPQSMSARFGNMTGLQPGMIISNEPGYYEDRVFGIRIENLVIIREAETENRFGGVTFLSFEKLSFVPIQAKMLELSLLSDSELTWLNDYHAQVWEKVSPLVAGDALEWLHRNTRPIQRPSGSKKPQELSTTTSV</sequence>
<dbReference type="FunFam" id="3.90.230.10:FF:000007">
    <property type="entry name" value="Xaa-Pro aminopeptidase P"/>
    <property type="match status" value="1"/>
</dbReference>
<dbReference type="InterPro" id="IPR029149">
    <property type="entry name" value="Creatin/AminoP/Spt16_N"/>
</dbReference>
<evidence type="ECO:0000313" key="11">
    <source>
        <dbReference type="Proteomes" id="UP000077202"/>
    </source>
</evidence>
<dbReference type="Pfam" id="PF16189">
    <property type="entry name" value="Creatinase_N_2"/>
    <property type="match status" value="1"/>
</dbReference>
<evidence type="ECO:0000313" key="10">
    <source>
        <dbReference type="EMBL" id="OAE19130.1"/>
    </source>
</evidence>
<dbReference type="PANTHER" id="PTHR43763">
    <property type="entry name" value="XAA-PRO AMINOPEPTIDASE 1"/>
    <property type="match status" value="1"/>
</dbReference>
<comment type="caution">
    <text evidence="10">The sequence shown here is derived from an EMBL/GenBank/DDBJ whole genome shotgun (WGS) entry which is preliminary data.</text>
</comment>
<dbReference type="Pfam" id="PF01321">
    <property type="entry name" value="Creatinase_N"/>
    <property type="match status" value="1"/>
</dbReference>
<comment type="cofactor">
    <cofactor evidence="1">
        <name>Mn(2+)</name>
        <dbReference type="ChEBI" id="CHEBI:29035"/>
    </cofactor>
</comment>
<dbReference type="InterPro" id="IPR000994">
    <property type="entry name" value="Pept_M24"/>
</dbReference>
<dbReference type="InterPro" id="IPR033740">
    <property type="entry name" value="Pept_M24B"/>
</dbReference>
<feature type="domain" description="Peptidase M24" evidence="7">
    <location>
        <begin position="513"/>
        <end position="731"/>
    </location>
</feature>
<evidence type="ECO:0000259" key="8">
    <source>
        <dbReference type="Pfam" id="PF01321"/>
    </source>
</evidence>
<evidence type="ECO:0000256" key="1">
    <source>
        <dbReference type="ARBA" id="ARBA00001936"/>
    </source>
</evidence>
<dbReference type="InterPro" id="IPR036005">
    <property type="entry name" value="Creatinase/aminopeptidase-like"/>
</dbReference>
<dbReference type="PANTHER" id="PTHR43763:SF6">
    <property type="entry name" value="XAA-PRO AMINOPEPTIDASE 1"/>
    <property type="match status" value="1"/>
</dbReference>
<dbReference type="Gene3D" id="3.90.230.10">
    <property type="entry name" value="Creatinase/methionine aminopeptidase superfamily"/>
    <property type="match status" value="1"/>
</dbReference>
<evidence type="ECO:0000259" key="9">
    <source>
        <dbReference type="Pfam" id="PF16188"/>
    </source>
</evidence>
<evidence type="ECO:0000256" key="3">
    <source>
        <dbReference type="ARBA" id="ARBA00022723"/>
    </source>
</evidence>
<dbReference type="InterPro" id="IPR050422">
    <property type="entry name" value="X-Pro_aminopeptidase_P"/>
</dbReference>
<feature type="domain" description="Peptidase M24 C-terminal" evidence="9">
    <location>
        <begin position="743"/>
        <end position="802"/>
    </location>
</feature>
<protein>
    <recommendedName>
        <fullName evidence="12">Xaa-Pro aminopeptidase P</fullName>
    </recommendedName>
</protein>
<dbReference type="Proteomes" id="UP000077202">
    <property type="component" value="Unassembled WGS sequence"/>
</dbReference>
<evidence type="ECO:0000256" key="5">
    <source>
        <dbReference type="ARBA" id="ARBA00023211"/>
    </source>
</evidence>
<keyword evidence="11" id="KW-1185">Reference proteome</keyword>
<organism evidence="10 11">
    <name type="scientific">Marchantia polymorpha subsp. ruderalis</name>
    <dbReference type="NCBI Taxonomy" id="1480154"/>
    <lineage>
        <taxon>Eukaryota</taxon>
        <taxon>Viridiplantae</taxon>
        <taxon>Streptophyta</taxon>
        <taxon>Embryophyta</taxon>
        <taxon>Marchantiophyta</taxon>
        <taxon>Marchantiopsida</taxon>
        <taxon>Marchantiidae</taxon>
        <taxon>Marchantiales</taxon>
        <taxon>Marchantiaceae</taxon>
        <taxon>Marchantia</taxon>
    </lineage>
</organism>
<evidence type="ECO:0000256" key="6">
    <source>
        <dbReference type="SAM" id="MobiDB-lite"/>
    </source>
</evidence>
<dbReference type="InterPro" id="IPR000587">
    <property type="entry name" value="Creatinase_N"/>
</dbReference>
<dbReference type="SUPFAM" id="SSF53092">
    <property type="entry name" value="Creatinase/prolidase N-terminal domain"/>
    <property type="match status" value="1"/>
</dbReference>
<evidence type="ECO:0000256" key="4">
    <source>
        <dbReference type="ARBA" id="ARBA00022801"/>
    </source>
</evidence>
<dbReference type="SUPFAM" id="SSF55920">
    <property type="entry name" value="Creatinase/aminopeptidase"/>
    <property type="match status" value="1"/>
</dbReference>
<name>A0A176VE79_MARPO</name>
<dbReference type="GO" id="GO:0046872">
    <property type="term" value="F:metal ion binding"/>
    <property type="evidence" value="ECO:0007669"/>
    <property type="project" value="UniProtKB-KW"/>
</dbReference>
<dbReference type="GO" id="GO:0070006">
    <property type="term" value="F:metalloaminopeptidase activity"/>
    <property type="evidence" value="ECO:0007669"/>
    <property type="project" value="InterPro"/>
</dbReference>
<evidence type="ECO:0000259" key="7">
    <source>
        <dbReference type="Pfam" id="PF00557"/>
    </source>
</evidence>
<dbReference type="EMBL" id="LVLJ01003929">
    <property type="protein sequence ID" value="OAE19130.1"/>
    <property type="molecule type" value="Genomic_DNA"/>
</dbReference>
<gene>
    <name evidence="10" type="ORF">AXG93_2062s1410</name>
</gene>
<comment type="similarity">
    <text evidence="2">Belongs to the peptidase M24B family.</text>
</comment>
<feature type="region of interest" description="Disordered" evidence="6">
    <location>
        <begin position="801"/>
        <end position="820"/>
    </location>
</feature>
<feature type="domain" description="Creatinase N-terminal" evidence="8">
    <location>
        <begin position="185"/>
        <end position="309"/>
    </location>
</feature>
<reference evidence="10" key="1">
    <citation type="submission" date="2016-03" db="EMBL/GenBank/DDBJ databases">
        <title>Mechanisms controlling the formation of the plant cell surface in tip-growing cells are functionally conserved among land plants.</title>
        <authorList>
            <person name="Honkanen S."/>
            <person name="Jones V.A."/>
            <person name="Morieri G."/>
            <person name="Champion C."/>
            <person name="Hetherington A.J."/>
            <person name="Kelly S."/>
            <person name="Saint-Marcoux D."/>
            <person name="Proust H."/>
            <person name="Prescott H."/>
            <person name="Dolan L."/>
        </authorList>
    </citation>
    <scope>NUCLEOTIDE SEQUENCE [LARGE SCALE GENOMIC DNA]</scope>
    <source>
        <tissue evidence="10">Whole gametophyte</tissue>
    </source>
</reference>
<keyword evidence="3" id="KW-0479">Metal-binding</keyword>
<proteinExistence type="inferred from homology"/>
<evidence type="ECO:0000256" key="2">
    <source>
        <dbReference type="ARBA" id="ARBA00008766"/>
    </source>
</evidence>
<dbReference type="GO" id="GO:0005737">
    <property type="term" value="C:cytoplasm"/>
    <property type="evidence" value="ECO:0007669"/>
    <property type="project" value="UniProtKB-ARBA"/>
</dbReference>
<dbReference type="Pfam" id="PF16188">
    <property type="entry name" value="Peptidase_M24_C"/>
    <property type="match status" value="1"/>
</dbReference>
<evidence type="ECO:0008006" key="12">
    <source>
        <dbReference type="Google" id="ProtNLM"/>
    </source>
</evidence>
<keyword evidence="5" id="KW-0464">Manganese</keyword>
<dbReference type="FunFam" id="3.40.350.10:FF:000003">
    <property type="entry name" value="Xaa-pro aminopeptidase P"/>
    <property type="match status" value="1"/>
</dbReference>
<dbReference type="Pfam" id="PF00557">
    <property type="entry name" value="Peptidase_M24"/>
    <property type="match status" value="1"/>
</dbReference>
<keyword evidence="4" id="KW-0378">Hydrolase</keyword>
<dbReference type="InterPro" id="IPR032416">
    <property type="entry name" value="Peptidase_M24_C"/>
</dbReference>
<dbReference type="CDD" id="cd01085">
    <property type="entry name" value="APP"/>
    <property type="match status" value="1"/>
</dbReference>
<dbReference type="Gene3D" id="3.40.350.10">
    <property type="entry name" value="Creatinase/prolidase N-terminal domain"/>
    <property type="match status" value="2"/>
</dbReference>